<evidence type="ECO:0000256" key="17">
    <source>
        <dbReference type="ARBA" id="ARBA00023316"/>
    </source>
</evidence>
<keyword evidence="10 20" id="KW-0285">Flavoprotein</keyword>
<dbReference type="NCBIfam" id="NF000755">
    <property type="entry name" value="PRK00046.1"/>
    <property type="match status" value="1"/>
</dbReference>
<dbReference type="Gene3D" id="3.90.78.10">
    <property type="entry name" value="UDP-N-acetylenolpyruvoylglucosamine reductase, C-terminal domain"/>
    <property type="match status" value="1"/>
</dbReference>
<dbReference type="SUPFAM" id="SSF56176">
    <property type="entry name" value="FAD-binding/transporter-associated domain-like"/>
    <property type="match status" value="1"/>
</dbReference>
<dbReference type="PROSITE" id="PS51387">
    <property type="entry name" value="FAD_PCMH"/>
    <property type="match status" value="1"/>
</dbReference>
<dbReference type="GO" id="GO:0008762">
    <property type="term" value="F:UDP-N-acetylmuramate dehydrogenase activity"/>
    <property type="evidence" value="ECO:0007669"/>
    <property type="project" value="UniProtKB-UniRule"/>
</dbReference>
<dbReference type="GO" id="GO:0071949">
    <property type="term" value="F:FAD binding"/>
    <property type="evidence" value="ECO:0007669"/>
    <property type="project" value="InterPro"/>
</dbReference>
<keyword evidence="9 20" id="KW-0132">Cell division</keyword>
<evidence type="ECO:0000256" key="5">
    <source>
        <dbReference type="ARBA" id="ARBA00010485"/>
    </source>
</evidence>
<evidence type="ECO:0000256" key="7">
    <source>
        <dbReference type="ARBA" id="ARBA00015188"/>
    </source>
</evidence>
<dbReference type="SUPFAM" id="SSF56194">
    <property type="entry name" value="Uridine diphospho-N-Acetylenolpyruvylglucosamine reductase, MurB, C-terminal domain"/>
    <property type="match status" value="1"/>
</dbReference>
<dbReference type="AlphaFoldDB" id="A0A844LZS7"/>
<dbReference type="InterPro" id="IPR011601">
    <property type="entry name" value="MurB_C"/>
</dbReference>
<evidence type="ECO:0000256" key="3">
    <source>
        <dbReference type="ARBA" id="ARBA00004496"/>
    </source>
</evidence>
<evidence type="ECO:0000256" key="16">
    <source>
        <dbReference type="ARBA" id="ARBA00023306"/>
    </source>
</evidence>
<feature type="active site" evidence="20">
    <location>
        <position position="189"/>
    </location>
</feature>
<sequence length="383" mass="41862">MCPSFHTTASVTTASNQADSDFNLAKLITAPAQLLAHNTMRLSCQAMQLITLEQEAQVEPAIAKLKEGDAPLFVLSGGSNVILPKQLQAQVLHPVFKGIEVLAEDEHSVSLEVMGGENWHELVLYTVNNGWYGLENLALIPGLVGASPVQNIGAYGVQLEDCLTHIKAFHLPTQKWHDFDKADCQFNYRDSLFKQQAGQWLITRVGFKLHKDATQVNADYGDVACLALSLAQADNRSAIGPIDVMHAIIDIRQSKLPDPAVLPNCGSFFKNPIIGTEQFAQLQHEYPGIVGYRVDEAHTKVAAGWLIDTAGLKGQGINPILTHAKQALVLVNHSTLDSTTPASQVDILATQQFIQRSIKDKFGIELEREPVWVDEQASYTAAP</sequence>
<evidence type="ECO:0000256" key="18">
    <source>
        <dbReference type="ARBA" id="ARBA00031026"/>
    </source>
</evidence>
<keyword evidence="16 20" id="KW-0131">Cell cycle</keyword>
<evidence type="ECO:0000256" key="13">
    <source>
        <dbReference type="ARBA" id="ARBA00022960"/>
    </source>
</evidence>
<evidence type="ECO:0000256" key="15">
    <source>
        <dbReference type="ARBA" id="ARBA00023002"/>
    </source>
</evidence>
<comment type="similarity">
    <text evidence="5 20">Belongs to the MurB family.</text>
</comment>
<keyword evidence="12 20" id="KW-0521">NADP</keyword>
<organism evidence="22 23">
    <name type="scientific">Psychrobacter sanguinis</name>
    <dbReference type="NCBI Taxonomy" id="861445"/>
    <lineage>
        <taxon>Bacteria</taxon>
        <taxon>Pseudomonadati</taxon>
        <taxon>Pseudomonadota</taxon>
        <taxon>Gammaproteobacteria</taxon>
        <taxon>Moraxellales</taxon>
        <taxon>Moraxellaceae</taxon>
        <taxon>Psychrobacter</taxon>
    </lineage>
</organism>
<dbReference type="Proteomes" id="UP000442109">
    <property type="component" value="Unassembled WGS sequence"/>
</dbReference>
<dbReference type="PANTHER" id="PTHR21071">
    <property type="entry name" value="UDP-N-ACETYLENOLPYRUVOYLGLUCOSAMINE REDUCTASE"/>
    <property type="match status" value="1"/>
</dbReference>
<dbReference type="InterPro" id="IPR036635">
    <property type="entry name" value="MurB_C_sf"/>
</dbReference>
<dbReference type="Pfam" id="PF02873">
    <property type="entry name" value="MurB_C"/>
    <property type="match status" value="1"/>
</dbReference>
<dbReference type="Gene3D" id="3.30.43.10">
    <property type="entry name" value="Uridine Diphospho-n-acetylenolpyruvylglucosamine Reductase, domain 2"/>
    <property type="match status" value="1"/>
</dbReference>
<evidence type="ECO:0000256" key="1">
    <source>
        <dbReference type="ARBA" id="ARBA00001974"/>
    </source>
</evidence>
<evidence type="ECO:0000256" key="4">
    <source>
        <dbReference type="ARBA" id="ARBA00004752"/>
    </source>
</evidence>
<dbReference type="InterPro" id="IPR016169">
    <property type="entry name" value="FAD-bd_PCMH_sub2"/>
</dbReference>
<dbReference type="HAMAP" id="MF_00037">
    <property type="entry name" value="MurB"/>
    <property type="match status" value="1"/>
</dbReference>
<evidence type="ECO:0000256" key="8">
    <source>
        <dbReference type="ARBA" id="ARBA00022490"/>
    </source>
</evidence>
<keyword evidence="23" id="KW-1185">Reference proteome</keyword>
<comment type="function">
    <text evidence="2 20">Cell wall formation.</text>
</comment>
<comment type="cofactor">
    <cofactor evidence="1 20">
        <name>FAD</name>
        <dbReference type="ChEBI" id="CHEBI:57692"/>
    </cofactor>
</comment>
<keyword evidence="15 20" id="KW-0560">Oxidoreductase</keyword>
<keyword evidence="8 20" id="KW-0963">Cytoplasm</keyword>
<gene>
    <name evidence="20 22" type="primary">murB</name>
    <name evidence="22" type="ORF">GB996_04400</name>
</gene>
<dbReference type="InterPro" id="IPR036318">
    <property type="entry name" value="FAD-bd_PCMH-like_sf"/>
</dbReference>
<evidence type="ECO:0000256" key="6">
    <source>
        <dbReference type="ARBA" id="ARBA00012518"/>
    </source>
</evidence>
<dbReference type="GO" id="GO:0071555">
    <property type="term" value="P:cell wall organization"/>
    <property type="evidence" value="ECO:0007669"/>
    <property type="project" value="UniProtKB-KW"/>
</dbReference>
<feature type="active site" description="Proton donor" evidence="20">
    <location>
        <position position="267"/>
    </location>
</feature>
<feature type="domain" description="FAD-binding PCMH-type" evidence="21">
    <location>
        <begin position="42"/>
        <end position="212"/>
    </location>
</feature>
<evidence type="ECO:0000256" key="2">
    <source>
        <dbReference type="ARBA" id="ARBA00003921"/>
    </source>
</evidence>
<evidence type="ECO:0000313" key="23">
    <source>
        <dbReference type="Proteomes" id="UP000442109"/>
    </source>
</evidence>
<dbReference type="NCBIfam" id="TIGR00179">
    <property type="entry name" value="murB"/>
    <property type="match status" value="1"/>
</dbReference>
<keyword evidence="11 20" id="KW-0274">FAD</keyword>
<dbReference type="InterPro" id="IPR016166">
    <property type="entry name" value="FAD-bd_PCMH"/>
</dbReference>
<dbReference type="EC" id="1.3.1.98" evidence="6 20"/>
<dbReference type="GO" id="GO:0051301">
    <property type="term" value="P:cell division"/>
    <property type="evidence" value="ECO:0007669"/>
    <property type="project" value="UniProtKB-KW"/>
</dbReference>
<dbReference type="InterPro" id="IPR006094">
    <property type="entry name" value="Oxid_FAD_bind_N"/>
</dbReference>
<dbReference type="OrthoDB" id="9804753at2"/>
<dbReference type="PANTHER" id="PTHR21071:SF4">
    <property type="entry name" value="UDP-N-ACETYLENOLPYRUVOYLGLUCOSAMINE REDUCTASE"/>
    <property type="match status" value="1"/>
</dbReference>
<feature type="active site" evidence="20">
    <location>
        <position position="369"/>
    </location>
</feature>
<dbReference type="RefSeq" id="WP_155586945.1">
    <property type="nucleotide sequence ID" value="NZ_WFKQ01000002.1"/>
</dbReference>
<accession>A0A844LZS7</accession>
<reference evidence="22 23" key="1">
    <citation type="journal article" date="2019" name="PLoS ONE">
        <title>Pup mortality in New Zealand sea lions (Phocarctos hookeri) at Enderby Island, Auckland Islands, 2013-18.</title>
        <authorList>
            <person name="Michael S.A."/>
            <person name="Hayman D.T.S."/>
            <person name="Gray R."/>
            <person name="Zhang J."/>
            <person name="Rogers L."/>
            <person name="Roe W.D."/>
        </authorList>
    </citation>
    <scope>NUCLEOTIDE SEQUENCE [LARGE SCALE GENOMIC DNA]</scope>
    <source>
        <strain evidence="22 23">SM868</strain>
    </source>
</reference>
<evidence type="ECO:0000256" key="14">
    <source>
        <dbReference type="ARBA" id="ARBA00022984"/>
    </source>
</evidence>
<evidence type="ECO:0000256" key="11">
    <source>
        <dbReference type="ARBA" id="ARBA00022827"/>
    </source>
</evidence>
<evidence type="ECO:0000256" key="10">
    <source>
        <dbReference type="ARBA" id="ARBA00022630"/>
    </source>
</evidence>
<keyword evidence="14 20" id="KW-0573">Peptidoglycan synthesis</keyword>
<dbReference type="GO" id="GO:0005829">
    <property type="term" value="C:cytosol"/>
    <property type="evidence" value="ECO:0007669"/>
    <property type="project" value="TreeGrafter"/>
</dbReference>
<name>A0A844LZS7_9GAMM</name>
<proteinExistence type="inferred from homology"/>
<dbReference type="Pfam" id="PF01565">
    <property type="entry name" value="FAD_binding_4"/>
    <property type="match status" value="1"/>
</dbReference>
<dbReference type="GO" id="GO:0009252">
    <property type="term" value="P:peptidoglycan biosynthetic process"/>
    <property type="evidence" value="ECO:0007669"/>
    <property type="project" value="UniProtKB-UniRule"/>
</dbReference>
<comment type="caution">
    <text evidence="22">The sequence shown here is derived from an EMBL/GenBank/DDBJ whole genome shotgun (WGS) entry which is preliminary data.</text>
</comment>
<evidence type="ECO:0000256" key="9">
    <source>
        <dbReference type="ARBA" id="ARBA00022618"/>
    </source>
</evidence>
<dbReference type="Gene3D" id="3.30.465.10">
    <property type="match status" value="1"/>
</dbReference>
<evidence type="ECO:0000259" key="21">
    <source>
        <dbReference type="PROSITE" id="PS51387"/>
    </source>
</evidence>
<evidence type="ECO:0000313" key="22">
    <source>
        <dbReference type="EMBL" id="MUG32033.1"/>
    </source>
</evidence>
<comment type="subcellular location">
    <subcellularLocation>
        <location evidence="3 20">Cytoplasm</location>
    </subcellularLocation>
</comment>
<dbReference type="InterPro" id="IPR003170">
    <property type="entry name" value="MurB"/>
</dbReference>
<protein>
    <recommendedName>
        <fullName evidence="7 20">UDP-N-acetylenolpyruvoylglucosamine reductase</fullName>
        <ecNumber evidence="6 20">1.3.1.98</ecNumber>
    </recommendedName>
    <alternativeName>
        <fullName evidence="18 20">UDP-N-acetylmuramate dehydrogenase</fullName>
    </alternativeName>
</protein>
<evidence type="ECO:0000256" key="12">
    <source>
        <dbReference type="ARBA" id="ARBA00022857"/>
    </source>
</evidence>
<keyword evidence="13 20" id="KW-0133">Cell shape</keyword>
<evidence type="ECO:0000256" key="20">
    <source>
        <dbReference type="HAMAP-Rule" id="MF_00037"/>
    </source>
</evidence>
<dbReference type="InterPro" id="IPR016167">
    <property type="entry name" value="FAD-bd_PCMH_sub1"/>
</dbReference>
<keyword evidence="17 20" id="KW-0961">Cell wall biogenesis/degradation</keyword>
<dbReference type="GO" id="GO:0008360">
    <property type="term" value="P:regulation of cell shape"/>
    <property type="evidence" value="ECO:0007669"/>
    <property type="project" value="UniProtKB-KW"/>
</dbReference>
<dbReference type="UniPathway" id="UPA00219"/>
<evidence type="ECO:0000256" key="19">
    <source>
        <dbReference type="ARBA" id="ARBA00048914"/>
    </source>
</evidence>
<dbReference type="EMBL" id="WFKQ01000002">
    <property type="protein sequence ID" value="MUG32033.1"/>
    <property type="molecule type" value="Genomic_DNA"/>
</dbReference>
<comment type="catalytic activity">
    <reaction evidence="19 20">
        <text>UDP-N-acetyl-alpha-D-muramate + NADP(+) = UDP-N-acetyl-3-O-(1-carboxyvinyl)-alpha-D-glucosamine + NADPH + H(+)</text>
        <dbReference type="Rhea" id="RHEA:12248"/>
        <dbReference type="ChEBI" id="CHEBI:15378"/>
        <dbReference type="ChEBI" id="CHEBI:57783"/>
        <dbReference type="ChEBI" id="CHEBI:58349"/>
        <dbReference type="ChEBI" id="CHEBI:68483"/>
        <dbReference type="ChEBI" id="CHEBI:70757"/>
        <dbReference type="EC" id="1.3.1.98"/>
    </reaction>
</comment>
<comment type="pathway">
    <text evidence="4 20">Cell wall biogenesis; peptidoglycan biosynthesis.</text>
</comment>